<keyword evidence="5" id="KW-1185">Reference proteome</keyword>
<keyword evidence="2" id="KW-0802">TPR repeat</keyword>
<dbReference type="InterPro" id="IPR039663">
    <property type="entry name" value="AIP/AIPL1/TTC9"/>
</dbReference>
<protein>
    <submittedName>
        <fullName evidence="4">Tetratricopeptide repeat 9B</fullName>
    </submittedName>
</protein>
<dbReference type="AlphaFoldDB" id="A0AAD1WML0"/>
<dbReference type="Proteomes" id="UP001295444">
    <property type="component" value="Chromosome 09"/>
</dbReference>
<dbReference type="EMBL" id="OW240920">
    <property type="protein sequence ID" value="CAH2314012.1"/>
    <property type="molecule type" value="Genomic_DNA"/>
</dbReference>
<dbReference type="Gene3D" id="1.25.40.10">
    <property type="entry name" value="Tetratricopeptide repeat domain"/>
    <property type="match status" value="1"/>
</dbReference>
<proteinExistence type="predicted"/>
<dbReference type="PANTHER" id="PTHR11242:SF13">
    <property type="entry name" value="TETRATRICOPEPTIDE REPEAT PROTEIN 9B"/>
    <property type="match status" value="1"/>
</dbReference>
<dbReference type="SUPFAM" id="SSF48452">
    <property type="entry name" value="TPR-like"/>
    <property type="match status" value="1"/>
</dbReference>
<dbReference type="InterPro" id="IPR011990">
    <property type="entry name" value="TPR-like_helical_dom_sf"/>
</dbReference>
<dbReference type="PANTHER" id="PTHR11242">
    <property type="entry name" value="ARYL HYDROCARBON RECEPTOR INTERACTING PROTEIN RELATED"/>
    <property type="match status" value="1"/>
</dbReference>
<reference evidence="4" key="1">
    <citation type="submission" date="2022-03" db="EMBL/GenBank/DDBJ databases">
        <authorList>
            <person name="Alioto T."/>
            <person name="Alioto T."/>
            <person name="Gomez Garrido J."/>
        </authorList>
    </citation>
    <scope>NUCLEOTIDE SEQUENCE</scope>
</reference>
<feature type="compositionally biased region" description="Polar residues" evidence="3">
    <location>
        <begin position="16"/>
        <end position="28"/>
    </location>
</feature>
<feature type="region of interest" description="Disordered" evidence="3">
    <location>
        <begin position="1"/>
        <end position="45"/>
    </location>
</feature>
<accession>A0AAD1WML0</accession>
<gene>
    <name evidence="4" type="ORF">PECUL_23A001131</name>
</gene>
<evidence type="ECO:0000256" key="3">
    <source>
        <dbReference type="SAM" id="MobiDB-lite"/>
    </source>
</evidence>
<evidence type="ECO:0000313" key="4">
    <source>
        <dbReference type="EMBL" id="CAH2314012.1"/>
    </source>
</evidence>
<evidence type="ECO:0000256" key="1">
    <source>
        <dbReference type="ARBA" id="ARBA00022737"/>
    </source>
</evidence>
<evidence type="ECO:0000256" key="2">
    <source>
        <dbReference type="ARBA" id="ARBA00022803"/>
    </source>
</evidence>
<keyword evidence="1" id="KW-0677">Repeat</keyword>
<organism evidence="4 5">
    <name type="scientific">Pelobates cultripes</name>
    <name type="common">Western spadefoot toad</name>
    <dbReference type="NCBI Taxonomy" id="61616"/>
    <lineage>
        <taxon>Eukaryota</taxon>
        <taxon>Metazoa</taxon>
        <taxon>Chordata</taxon>
        <taxon>Craniata</taxon>
        <taxon>Vertebrata</taxon>
        <taxon>Euteleostomi</taxon>
        <taxon>Amphibia</taxon>
        <taxon>Batrachia</taxon>
        <taxon>Anura</taxon>
        <taxon>Pelobatoidea</taxon>
        <taxon>Pelobatidae</taxon>
        <taxon>Pelobates</taxon>
    </lineage>
</organism>
<sequence length="147" mass="16379">MQSTYIQREKALGYSQHGSSLRTMTDQKASVGGGRLPPGPEPEMEGRIQKAVEFKSEGNRCYKEKKFRDAIGKYHRALLVLKGVHEAREDGKANSRDGARLTEAQKVQVEATEIECYDSLTGRSGMDGGAWKSLDHQTKGYGRQNFL</sequence>
<name>A0AAD1WML0_PELCU</name>
<evidence type="ECO:0000313" key="5">
    <source>
        <dbReference type="Proteomes" id="UP001295444"/>
    </source>
</evidence>